<sequence>MRALLDYLHTYFMSEPQLLFRCGLAPERLAELQREGRAPLPSYRLRCAGAVTSYFGERALGGELAWYPQAMTEWLIAAEHAEAATLRARFDRRYRAELARLAEQGLPAAEPAGGLDEEWAHFLAGAYGVCTRHGRVEQIAAKEAMVALIDRLTERQTRAFLPEAELALLRRAVDLLDEVEAWFAPHERAASSRARCVDGARRRYLGGGA</sequence>
<organism evidence="1 2">
    <name type="scientific">Chromobacterium vaccinii</name>
    <dbReference type="NCBI Taxonomy" id="1108595"/>
    <lineage>
        <taxon>Bacteria</taxon>
        <taxon>Pseudomonadati</taxon>
        <taxon>Pseudomonadota</taxon>
        <taxon>Betaproteobacteria</taxon>
        <taxon>Neisseriales</taxon>
        <taxon>Chromobacteriaceae</taxon>
        <taxon>Chromobacterium</taxon>
    </lineage>
</organism>
<proteinExistence type="predicted"/>
<dbReference type="RefSeq" id="WP_070980142.1">
    <property type="nucleotide sequence ID" value="NZ_CP017707.1"/>
</dbReference>
<reference evidence="1 2" key="1">
    <citation type="submission" date="2016-10" db="EMBL/GenBank/DDBJ databases">
        <title>Chromobacterium muskegensis sp. nov., an insecticidal bacterium isolated from Sphagnum bogs.</title>
        <authorList>
            <person name="Sparks M.E."/>
            <person name="Blackburn M.B."/>
            <person name="Gundersen-Rindal D.E."/>
            <person name="Mitchell A."/>
            <person name="Farrar R."/>
            <person name="Kuhar D."/>
        </authorList>
    </citation>
    <scope>NUCLEOTIDE SEQUENCE [LARGE SCALE GENOMIC DNA]</scope>
    <source>
        <strain evidence="1 2">21-1</strain>
    </source>
</reference>
<dbReference type="AlphaFoldDB" id="A0A1D9LHT9"/>
<dbReference type="Pfam" id="PF19531">
    <property type="entry name" value="DUF6058"/>
    <property type="match status" value="1"/>
</dbReference>
<evidence type="ECO:0000313" key="2">
    <source>
        <dbReference type="Proteomes" id="UP000178776"/>
    </source>
</evidence>
<dbReference type="STRING" id="1108595.BKX93_13095"/>
<accession>A0A1D9LHT9</accession>
<dbReference type="KEGG" id="cvc:BKX93_13095"/>
<dbReference type="InterPro" id="IPR045694">
    <property type="entry name" value="DUF6058"/>
</dbReference>
<gene>
    <name evidence="1" type="ORF">BKX93_13095</name>
</gene>
<dbReference type="EMBL" id="CP017707">
    <property type="protein sequence ID" value="AOZ50835.1"/>
    <property type="molecule type" value="Genomic_DNA"/>
</dbReference>
<protein>
    <submittedName>
        <fullName evidence="1">Uncharacterized protein</fullName>
    </submittedName>
</protein>
<name>A0A1D9LHT9_9NEIS</name>
<dbReference type="GeneID" id="68842146"/>
<dbReference type="Proteomes" id="UP000178776">
    <property type="component" value="Chromosome"/>
</dbReference>
<evidence type="ECO:0000313" key="1">
    <source>
        <dbReference type="EMBL" id="AOZ50835.1"/>
    </source>
</evidence>